<keyword evidence="10" id="KW-1185">Reference proteome</keyword>
<evidence type="ECO:0000313" key="9">
    <source>
        <dbReference type="EMBL" id="KAL2871364.1"/>
    </source>
</evidence>
<sequence length="426" mass="48244">MMIVGPERPGCRALKEQHRVKSPPPEKSCQVRVRPSSLGVVFVADHDFSPHRTGYEGDARHWLFPVQREVSITLECFLSPPTAAVLHLPTMDDDLATTLALVGVFGGLSILLMAFRLFMRRYRNQDFILSDYLTMVCIVFILARSGMTTVVLLWGNNNMERPALDLSESEIYQRTVGSKLTLANRAVYNTYLWIQKGVVLLLCERILSGLPRPEMVVKLYWVVLLGSLVAVQATTFAECRPASLYWQVLPDPGDCVKANTQLVTLVALNITTDALLILLPMPWLLRVRRSWAKRLQYVGLFSVGFLLIAIAIVRLPYYNESTAQVNRNTWGSVEEFFAAFVANVPTLFTLRRDPNKRKDSPSHVSGSSSRRHRFTPNQFQDSILVTTNVQLETVTADDKRGRSRYASRFESEEDLIHEEEAARGRR</sequence>
<evidence type="ECO:0000256" key="4">
    <source>
        <dbReference type="ARBA" id="ARBA00023136"/>
    </source>
</evidence>
<keyword evidence="2 7" id="KW-0812">Transmembrane</keyword>
<gene>
    <name evidence="9" type="ORF">BJX67DRAFT_159997</name>
</gene>
<feature type="transmembrane region" description="Helical" evidence="7">
    <location>
        <begin position="262"/>
        <end position="285"/>
    </location>
</feature>
<feature type="compositionally biased region" description="Basic and acidic residues" evidence="6">
    <location>
        <begin position="352"/>
        <end position="361"/>
    </location>
</feature>
<feature type="transmembrane region" description="Helical" evidence="7">
    <location>
        <begin position="219"/>
        <end position="237"/>
    </location>
</feature>
<feature type="transmembrane region" description="Helical" evidence="7">
    <location>
        <begin position="329"/>
        <end position="350"/>
    </location>
</feature>
<comment type="subcellular location">
    <subcellularLocation>
        <location evidence="1">Membrane</location>
        <topology evidence="1">Multi-pass membrane protein</topology>
    </subcellularLocation>
</comment>
<evidence type="ECO:0000256" key="3">
    <source>
        <dbReference type="ARBA" id="ARBA00022989"/>
    </source>
</evidence>
<comment type="caution">
    <text evidence="9">The sequence shown here is derived from an EMBL/GenBank/DDBJ whole genome shotgun (WGS) entry which is preliminary data.</text>
</comment>
<evidence type="ECO:0000256" key="2">
    <source>
        <dbReference type="ARBA" id="ARBA00022692"/>
    </source>
</evidence>
<evidence type="ECO:0000256" key="1">
    <source>
        <dbReference type="ARBA" id="ARBA00004141"/>
    </source>
</evidence>
<feature type="transmembrane region" description="Helical" evidence="7">
    <location>
        <begin position="297"/>
        <end position="317"/>
    </location>
</feature>
<feature type="region of interest" description="Disordered" evidence="6">
    <location>
        <begin position="397"/>
        <end position="426"/>
    </location>
</feature>
<keyword evidence="3 7" id="KW-1133">Transmembrane helix</keyword>
<proteinExistence type="inferred from homology"/>
<dbReference type="RefSeq" id="XP_070890343.1">
    <property type="nucleotide sequence ID" value="XM_071024930.1"/>
</dbReference>
<evidence type="ECO:0000256" key="7">
    <source>
        <dbReference type="SAM" id="Phobius"/>
    </source>
</evidence>
<protein>
    <recommendedName>
        <fullName evidence="8">Rhodopsin domain-containing protein</fullName>
    </recommendedName>
</protein>
<reference evidence="9 10" key="1">
    <citation type="submission" date="2024-07" db="EMBL/GenBank/DDBJ databases">
        <title>Section-level genome sequencing and comparative genomics of Aspergillus sections Usti and Cavernicolus.</title>
        <authorList>
            <consortium name="Lawrence Berkeley National Laboratory"/>
            <person name="Nybo J.L."/>
            <person name="Vesth T.C."/>
            <person name="Theobald S."/>
            <person name="Frisvad J.C."/>
            <person name="Larsen T.O."/>
            <person name="Kjaerboelling I."/>
            <person name="Rothschild-Mancinelli K."/>
            <person name="Lyhne E.K."/>
            <person name="Kogle M.E."/>
            <person name="Barry K."/>
            <person name="Clum A."/>
            <person name="Na H."/>
            <person name="Ledsgaard L."/>
            <person name="Lin J."/>
            <person name="Lipzen A."/>
            <person name="Kuo A."/>
            <person name="Riley R."/>
            <person name="Mondo S."/>
            <person name="Labutti K."/>
            <person name="Haridas S."/>
            <person name="Pangalinan J."/>
            <person name="Salamov A.A."/>
            <person name="Simmons B.A."/>
            <person name="Magnuson J.K."/>
            <person name="Chen J."/>
            <person name="Drula E."/>
            <person name="Henrissat B."/>
            <person name="Wiebenga A."/>
            <person name="Lubbers R.J."/>
            <person name="Gomes A.C."/>
            <person name="Macurrencykelacurrency M.R."/>
            <person name="Stajich J."/>
            <person name="Grigoriev I.V."/>
            <person name="Mortensen U.H."/>
            <person name="De Vries R.P."/>
            <person name="Baker S.E."/>
            <person name="Andersen M.R."/>
        </authorList>
    </citation>
    <scope>NUCLEOTIDE SEQUENCE [LARGE SCALE GENOMIC DNA]</scope>
    <source>
        <strain evidence="9 10">CBS 449.75</strain>
    </source>
</reference>
<dbReference type="InterPro" id="IPR049326">
    <property type="entry name" value="Rhodopsin_dom_fungi"/>
</dbReference>
<feature type="domain" description="Rhodopsin" evidence="8">
    <location>
        <begin position="116"/>
        <end position="350"/>
    </location>
</feature>
<name>A0ABR4M460_9EURO</name>
<evidence type="ECO:0000256" key="6">
    <source>
        <dbReference type="SAM" id="MobiDB-lite"/>
    </source>
</evidence>
<evidence type="ECO:0000259" key="8">
    <source>
        <dbReference type="Pfam" id="PF20684"/>
    </source>
</evidence>
<dbReference type="EMBL" id="JBFXLQ010000003">
    <property type="protein sequence ID" value="KAL2871364.1"/>
    <property type="molecule type" value="Genomic_DNA"/>
</dbReference>
<accession>A0ABR4M460</accession>
<keyword evidence="4 7" id="KW-0472">Membrane</keyword>
<organism evidence="9 10">
    <name type="scientific">Aspergillus lucknowensis</name>
    <dbReference type="NCBI Taxonomy" id="176173"/>
    <lineage>
        <taxon>Eukaryota</taxon>
        <taxon>Fungi</taxon>
        <taxon>Dikarya</taxon>
        <taxon>Ascomycota</taxon>
        <taxon>Pezizomycotina</taxon>
        <taxon>Eurotiomycetes</taxon>
        <taxon>Eurotiomycetidae</taxon>
        <taxon>Eurotiales</taxon>
        <taxon>Aspergillaceae</taxon>
        <taxon>Aspergillus</taxon>
        <taxon>Aspergillus subgen. Nidulantes</taxon>
    </lineage>
</organism>
<dbReference type="Proteomes" id="UP001610432">
    <property type="component" value="Unassembled WGS sequence"/>
</dbReference>
<feature type="transmembrane region" description="Helical" evidence="7">
    <location>
        <begin position="95"/>
        <end position="119"/>
    </location>
</feature>
<dbReference type="Pfam" id="PF20684">
    <property type="entry name" value="Fung_rhodopsin"/>
    <property type="match status" value="1"/>
</dbReference>
<feature type="transmembrane region" description="Helical" evidence="7">
    <location>
        <begin position="131"/>
        <end position="154"/>
    </location>
</feature>
<comment type="similarity">
    <text evidence="5">Belongs to the SAT4 family.</text>
</comment>
<evidence type="ECO:0000256" key="5">
    <source>
        <dbReference type="ARBA" id="ARBA00038359"/>
    </source>
</evidence>
<dbReference type="InterPro" id="IPR052337">
    <property type="entry name" value="SAT4-like"/>
</dbReference>
<feature type="region of interest" description="Disordered" evidence="6">
    <location>
        <begin position="352"/>
        <end position="374"/>
    </location>
</feature>
<dbReference type="GeneID" id="98140002"/>
<evidence type="ECO:0000313" key="10">
    <source>
        <dbReference type="Proteomes" id="UP001610432"/>
    </source>
</evidence>
<dbReference type="PANTHER" id="PTHR33048:SF166">
    <property type="entry name" value="PTH11-LIKE INTEGRAL MEMBRANE PROTEIN"/>
    <property type="match status" value="1"/>
</dbReference>
<dbReference type="PANTHER" id="PTHR33048">
    <property type="entry name" value="PTH11-LIKE INTEGRAL MEMBRANE PROTEIN (AFU_ORTHOLOGUE AFUA_5G11245)"/>
    <property type="match status" value="1"/>
</dbReference>